<feature type="region of interest" description="Disordered" evidence="1">
    <location>
        <begin position="405"/>
        <end position="464"/>
    </location>
</feature>
<dbReference type="Proteomes" id="UP000673552">
    <property type="component" value="Chromosome 34"/>
</dbReference>
<protein>
    <submittedName>
        <fullName evidence="2">Uncharacterized protein</fullName>
    </submittedName>
</protein>
<keyword evidence="3" id="KW-1185">Reference proteome</keyword>
<feature type="region of interest" description="Disordered" evidence="1">
    <location>
        <begin position="1"/>
        <end position="21"/>
    </location>
</feature>
<proteinExistence type="predicted"/>
<feature type="region of interest" description="Disordered" evidence="1">
    <location>
        <begin position="299"/>
        <end position="318"/>
    </location>
</feature>
<accession>A0A836GML7</accession>
<dbReference type="RefSeq" id="XP_067175283.1">
    <property type="nucleotide sequence ID" value="XM_067319908.1"/>
</dbReference>
<reference evidence="2 3" key="1">
    <citation type="submission" date="2021-03" db="EMBL/GenBank/DDBJ databases">
        <title>Leishmania (Mundinia) martiniquensis Genome sequencing and assembly.</title>
        <authorList>
            <person name="Almutairi H."/>
            <person name="Gatherer D."/>
        </authorList>
    </citation>
    <scope>NUCLEOTIDE SEQUENCE [LARGE SCALE GENOMIC DNA]</scope>
    <source>
        <strain evidence="2">LSCM1</strain>
    </source>
</reference>
<sequence>MYHNVARSSSRSAPTRRPTKVDLDTIEELQDAWSRRYDTLRDASPAPLLNSPRSLRACASAKVSPYSTLQKLSLKQHLFCVLGNPHALTSLPDSATAEYRVLMQSALRSFREAAVGLGTSQEKLAAFIAFKKQEKLRVPQLASLREVRRRLMAAEALTEQESYHQQLEELASMQNGGASVTCRDAGGQSLRHSSTAHATSLCPSNVEGSHLCRRRPSSSDQPEETITDVRSAHGQPPSYGPWPPAFLAPVEASNEGGVDDACSAGPLDFEPMPSPSGKLPYTPRDVSVLNSSYFSNRSIQGNVSNPSGAPLPTSRPATPFLLERGTTSATRSLKRAADRKQSLLSVDSSLDTMKNLNGEVSLVGEEASDAVEVRIPARQDLSILSINSSELEQLWNAGELAASSRLPPAAQRSALAGPTPLRERVQNGPRSKHPVRLLHEPDGEPSRRPAADKAIGVTSTTSTTEWTSVPQAVRGYTKHSNFASQLVPNLLTRPASPQAETKSVATSSCAHVSETPISARGTGVTRKQDEAAAPAEALQKGYTASAESANAFRRYWLPSPPLITQAEEADGFLYYCANPSHGVTSFYAGRCELRAAAFNL</sequence>
<dbReference type="AlphaFoldDB" id="A0A836GML7"/>
<feature type="compositionally biased region" description="Polar residues" evidence="1">
    <location>
        <begin position="190"/>
        <end position="207"/>
    </location>
</feature>
<feature type="region of interest" description="Disordered" evidence="1">
    <location>
        <begin position="177"/>
        <end position="244"/>
    </location>
</feature>
<dbReference type="EMBL" id="JAFEUZ010000034">
    <property type="protein sequence ID" value="KAG5468345.1"/>
    <property type="molecule type" value="Genomic_DNA"/>
</dbReference>
<feature type="compositionally biased region" description="Low complexity" evidence="1">
    <location>
        <begin position="1"/>
        <end position="16"/>
    </location>
</feature>
<gene>
    <name evidence="2" type="ORF">LSCM1_02325</name>
</gene>
<dbReference type="OrthoDB" id="273542at2759"/>
<dbReference type="KEGG" id="lmat:92512420"/>
<dbReference type="GeneID" id="92512420"/>
<evidence type="ECO:0000256" key="1">
    <source>
        <dbReference type="SAM" id="MobiDB-lite"/>
    </source>
</evidence>
<evidence type="ECO:0000313" key="3">
    <source>
        <dbReference type="Proteomes" id="UP000673552"/>
    </source>
</evidence>
<feature type="compositionally biased region" description="Basic and acidic residues" evidence="1">
    <location>
        <begin position="437"/>
        <end position="451"/>
    </location>
</feature>
<evidence type="ECO:0000313" key="2">
    <source>
        <dbReference type="EMBL" id="KAG5468345.1"/>
    </source>
</evidence>
<name>A0A836GML7_9TRYP</name>
<organism evidence="2 3">
    <name type="scientific">Leishmania martiniquensis</name>
    <dbReference type="NCBI Taxonomy" id="1580590"/>
    <lineage>
        <taxon>Eukaryota</taxon>
        <taxon>Discoba</taxon>
        <taxon>Euglenozoa</taxon>
        <taxon>Kinetoplastea</taxon>
        <taxon>Metakinetoplastina</taxon>
        <taxon>Trypanosomatida</taxon>
        <taxon>Trypanosomatidae</taxon>
        <taxon>Leishmaniinae</taxon>
        <taxon>Leishmania</taxon>
    </lineage>
</organism>
<comment type="caution">
    <text evidence="2">The sequence shown here is derived from an EMBL/GenBank/DDBJ whole genome shotgun (WGS) entry which is preliminary data.</text>
</comment>